<dbReference type="EMBL" id="FNLM01000034">
    <property type="protein sequence ID" value="SDU54460.1"/>
    <property type="molecule type" value="Genomic_DNA"/>
</dbReference>
<dbReference type="PANTHER" id="PTHR12126">
    <property type="entry name" value="NADH-UBIQUINONE OXIDOREDUCTASE 39 KDA SUBUNIT-RELATED"/>
    <property type="match status" value="1"/>
</dbReference>
<accession>A0A1H2JDH6</accession>
<gene>
    <name evidence="1" type="ORF">SAMN04488548_1342010</name>
</gene>
<dbReference type="InterPro" id="IPR036291">
    <property type="entry name" value="NAD(P)-bd_dom_sf"/>
</dbReference>
<name>A0A1H2JDH6_9ACTN</name>
<dbReference type="OrthoDB" id="9771302at2"/>
<dbReference type="GO" id="GO:0044877">
    <property type="term" value="F:protein-containing complex binding"/>
    <property type="evidence" value="ECO:0007669"/>
    <property type="project" value="TreeGrafter"/>
</dbReference>
<dbReference type="AlphaFoldDB" id="A0A1H2JDH6"/>
<evidence type="ECO:0000313" key="1">
    <source>
        <dbReference type="EMBL" id="SDU54460.1"/>
    </source>
</evidence>
<organism evidence="1 2">
    <name type="scientific">Gordonia westfalica</name>
    <dbReference type="NCBI Taxonomy" id="158898"/>
    <lineage>
        <taxon>Bacteria</taxon>
        <taxon>Bacillati</taxon>
        <taxon>Actinomycetota</taxon>
        <taxon>Actinomycetes</taxon>
        <taxon>Mycobacteriales</taxon>
        <taxon>Gordoniaceae</taxon>
        <taxon>Gordonia</taxon>
    </lineage>
</organism>
<reference evidence="1 2" key="1">
    <citation type="submission" date="2016-10" db="EMBL/GenBank/DDBJ databases">
        <authorList>
            <person name="de Groot N.N."/>
        </authorList>
    </citation>
    <scope>NUCLEOTIDE SEQUENCE [LARGE SCALE GENOMIC DNA]</scope>
    <source>
        <strain evidence="1 2">DSM 44215</strain>
    </source>
</reference>
<protein>
    <submittedName>
        <fullName evidence="1">Uncharacterized conserved protein YbjT, contains NAD(P)-binding and DUF2867 domains</fullName>
    </submittedName>
</protein>
<dbReference type="PANTHER" id="PTHR12126:SF11">
    <property type="entry name" value="NADH DEHYDROGENASE [UBIQUINONE] 1 ALPHA SUBCOMPLEX SUBUNIT 9, MITOCHONDRIAL"/>
    <property type="match status" value="1"/>
</dbReference>
<sequence length="264" mass="27049">MKIVVVGASGELGNQVADILAERGHEVVRANRGTGVDAYTGDGLAQALSGADTVVDCLSLETLSAKKAVDFFRTTAHNIGRAATAAAVGQVVVVSIVNADDPSVNAKFGYYQGKAAQEAAYRDVVDPASLTILASVQWFELAEQMMGRMAFGPVAVVPKMWCRPAAAGDVAKVVADTATAAPVPANGGGVRKIEVAGPAEMSLVEVAKAVAGRRGSPRWVLRAPVGGPAIRGGGLVPANPDVVTPTTLEQWLARHVDASAGSAR</sequence>
<dbReference type="Proteomes" id="UP000183180">
    <property type="component" value="Unassembled WGS sequence"/>
</dbReference>
<evidence type="ECO:0000313" key="2">
    <source>
        <dbReference type="Proteomes" id="UP000183180"/>
    </source>
</evidence>
<dbReference type="RefSeq" id="WP_074850309.1">
    <property type="nucleotide sequence ID" value="NZ_FNLM01000034.1"/>
</dbReference>
<dbReference type="InterPro" id="IPR051207">
    <property type="entry name" value="ComplexI_NDUFA9_subunit"/>
</dbReference>
<dbReference type="Gene3D" id="3.40.50.720">
    <property type="entry name" value="NAD(P)-binding Rossmann-like Domain"/>
    <property type="match status" value="1"/>
</dbReference>
<dbReference type="SUPFAM" id="SSF51735">
    <property type="entry name" value="NAD(P)-binding Rossmann-fold domains"/>
    <property type="match status" value="1"/>
</dbReference>
<proteinExistence type="predicted"/>
<dbReference type="STRING" id="158898.SAMN04488548_1342010"/>